<name>A0A3B1BE09_9ZZZZ</name>
<gene>
    <name evidence="1" type="ORF">MNBD_GAMMA24-1250</name>
</gene>
<feature type="non-terminal residue" evidence="1">
    <location>
        <position position="396"/>
    </location>
</feature>
<reference evidence="1" key="1">
    <citation type="submission" date="2018-06" db="EMBL/GenBank/DDBJ databases">
        <authorList>
            <person name="Zhirakovskaya E."/>
        </authorList>
    </citation>
    <scope>NUCLEOTIDE SEQUENCE</scope>
</reference>
<accession>A0A3B1BE09</accession>
<dbReference type="EMBL" id="UOFZ01000054">
    <property type="protein sequence ID" value="VAX12601.1"/>
    <property type="molecule type" value="Genomic_DNA"/>
</dbReference>
<sequence length="396" mass="41806">SAGEVSLAAAEGILPGGSIQGSAQTDLGAEGGRLKIRYVARSESNAGLSDNSGATLFIETPRKIIISKEKSQSEAEIPEQGKAIADEANGYTWLDDSLLNDSGFDSIMLEGGNIIFEGDSGIIAQREVVLDSPVISWQQGNRLGDTGLAAILSSYVALGSTVARNADDGVGGGGRLLVEANMIDLVGATSLQGFNRANLNSNTDIRFRGSRKVRSTILGTQGEWNSSGRFELAANQVYPASLSDYTIKADEVVIAKHKNVAEDVKAIFGRQANAIINNFSQSDMSPSVLSAGARLSIEADMITQAGELRVPFGEISLKAKSRLNLLAGSLTSTSAEGQIIPLGRTAQTGLDWQYDFAEGDTLRITRPPEKRILLSSDDVRLNKGAVIDMNGGGDLQ</sequence>
<evidence type="ECO:0008006" key="2">
    <source>
        <dbReference type="Google" id="ProtNLM"/>
    </source>
</evidence>
<dbReference type="AlphaFoldDB" id="A0A3B1BE09"/>
<feature type="non-terminal residue" evidence="1">
    <location>
        <position position="1"/>
    </location>
</feature>
<protein>
    <recommendedName>
        <fullName evidence="2">Filamentous hemagglutinin</fullName>
    </recommendedName>
</protein>
<organism evidence="1">
    <name type="scientific">hydrothermal vent metagenome</name>
    <dbReference type="NCBI Taxonomy" id="652676"/>
    <lineage>
        <taxon>unclassified sequences</taxon>
        <taxon>metagenomes</taxon>
        <taxon>ecological metagenomes</taxon>
    </lineage>
</organism>
<proteinExistence type="predicted"/>
<evidence type="ECO:0000313" key="1">
    <source>
        <dbReference type="EMBL" id="VAX12601.1"/>
    </source>
</evidence>